<evidence type="ECO:0000256" key="2">
    <source>
        <dbReference type="SAM" id="Phobius"/>
    </source>
</evidence>
<keyword evidence="2" id="KW-0812">Transmembrane</keyword>
<protein>
    <submittedName>
        <fullName evidence="3">Mll4156 protein</fullName>
    </submittedName>
</protein>
<dbReference type="Proteomes" id="UP000000552">
    <property type="component" value="Chromosome"/>
</dbReference>
<evidence type="ECO:0000313" key="3">
    <source>
        <dbReference type="EMBL" id="BAB50877.1"/>
    </source>
</evidence>
<organism evidence="3 4">
    <name type="scientific">Mesorhizobium japonicum (strain LMG 29417 / CECT 9101 / MAFF 303099)</name>
    <name type="common">Mesorhizobium loti (strain MAFF 303099)</name>
    <dbReference type="NCBI Taxonomy" id="266835"/>
    <lineage>
        <taxon>Bacteria</taxon>
        <taxon>Pseudomonadati</taxon>
        <taxon>Pseudomonadota</taxon>
        <taxon>Alphaproteobacteria</taxon>
        <taxon>Hyphomicrobiales</taxon>
        <taxon>Phyllobacteriaceae</taxon>
        <taxon>Mesorhizobium</taxon>
    </lineage>
</organism>
<sequence>MAHLSGAADFCQGGIAEILVAWRAGCRPLPASCAMATCRQQLETGMLALIQTIVMALDLYWWIIIASAIFSWLYAFNVVNSRNQFVGSIGNMLYRLTEPALRPIRRFMPDLGGIDISPIILLLILFFVRQFILTTVAPLVL</sequence>
<dbReference type="PANTHER" id="PTHR33219">
    <property type="entry name" value="YLMG HOMOLOG PROTEIN 2, CHLOROPLASTIC"/>
    <property type="match status" value="1"/>
</dbReference>
<reference evidence="3 4" key="1">
    <citation type="journal article" date="2000" name="DNA Res.">
        <title>Complete genome structure of the nitrogen-fixing symbiotic bacterium Mesorhizobium loti.</title>
        <authorList>
            <person name="Kaneko T."/>
            <person name="Nakamura Y."/>
            <person name="Sato S."/>
            <person name="Asamizu E."/>
            <person name="Kato T."/>
            <person name="Sasamoto S."/>
            <person name="Watanabe A."/>
            <person name="Idesawa K."/>
            <person name="Ishikawa A."/>
            <person name="Kawashima K."/>
            <person name="Kimura T."/>
            <person name="Kishida Y."/>
            <person name="Kiyokawa C."/>
            <person name="Kohara M."/>
            <person name="Matsumoto M."/>
            <person name="Matsuno A."/>
            <person name="Mochizuki Y."/>
            <person name="Nakayama S."/>
            <person name="Nakazaki N."/>
            <person name="Shimpo S."/>
            <person name="Sugimoto M."/>
            <person name="Takeuchi C."/>
            <person name="Yamada M."/>
            <person name="Tabata S."/>
        </authorList>
    </citation>
    <scope>NUCLEOTIDE SEQUENCE [LARGE SCALE GENOMIC DNA]</scope>
    <source>
        <strain evidence="4">LMG 29417 / CECT 9101 / MAFF 303099</strain>
    </source>
</reference>
<keyword evidence="2" id="KW-0472">Membrane</keyword>
<evidence type="ECO:0000256" key="1">
    <source>
        <dbReference type="ARBA" id="ARBA00010894"/>
    </source>
</evidence>
<dbReference type="GO" id="GO:0016020">
    <property type="term" value="C:membrane"/>
    <property type="evidence" value="ECO:0007669"/>
    <property type="project" value="InterPro"/>
</dbReference>
<dbReference type="KEGG" id="mlo:mll4156"/>
<proteinExistence type="inferred from homology"/>
<dbReference type="Pfam" id="PF02325">
    <property type="entry name" value="CCB3_YggT"/>
    <property type="match status" value="1"/>
</dbReference>
<evidence type="ECO:0000313" key="4">
    <source>
        <dbReference type="Proteomes" id="UP000000552"/>
    </source>
</evidence>
<dbReference type="EMBL" id="BA000012">
    <property type="protein sequence ID" value="BAB50877.1"/>
    <property type="molecule type" value="Genomic_DNA"/>
</dbReference>
<dbReference type="HOGENOM" id="CLU_136788_0_1_5"/>
<dbReference type="eggNOG" id="COG0762">
    <property type="taxonomic scope" value="Bacteria"/>
</dbReference>
<dbReference type="PANTHER" id="PTHR33219:SF14">
    <property type="entry name" value="PROTEIN COFACTOR ASSEMBLY OF COMPLEX C SUBUNIT B CCB3, CHLOROPLASTIC-RELATED"/>
    <property type="match status" value="1"/>
</dbReference>
<accession>Q98EP1</accession>
<dbReference type="AlphaFoldDB" id="Q98EP1"/>
<feature type="transmembrane region" description="Helical" evidence="2">
    <location>
        <begin position="111"/>
        <end position="132"/>
    </location>
</feature>
<gene>
    <name evidence="3" type="ordered locus">mll4156</name>
</gene>
<name>Q98EP1_RHILO</name>
<dbReference type="InterPro" id="IPR003425">
    <property type="entry name" value="CCB3/YggT"/>
</dbReference>
<comment type="similarity">
    <text evidence="1">Belongs to the YggT family.</text>
</comment>
<keyword evidence="2" id="KW-1133">Transmembrane helix</keyword>
<feature type="transmembrane region" description="Helical" evidence="2">
    <location>
        <begin position="59"/>
        <end position="79"/>
    </location>
</feature>